<accession>A0ABW5TR34</accession>
<organism evidence="1 2">
    <name type="scientific">Pedobacter alpinus</name>
    <dbReference type="NCBI Taxonomy" id="1590643"/>
    <lineage>
        <taxon>Bacteria</taxon>
        <taxon>Pseudomonadati</taxon>
        <taxon>Bacteroidota</taxon>
        <taxon>Sphingobacteriia</taxon>
        <taxon>Sphingobacteriales</taxon>
        <taxon>Sphingobacteriaceae</taxon>
        <taxon>Pedobacter</taxon>
    </lineage>
</organism>
<protein>
    <submittedName>
        <fullName evidence="1">DUF6686 family protein</fullName>
    </submittedName>
</protein>
<reference evidence="2" key="1">
    <citation type="journal article" date="2019" name="Int. J. Syst. Evol. Microbiol.">
        <title>The Global Catalogue of Microorganisms (GCM) 10K type strain sequencing project: providing services to taxonomists for standard genome sequencing and annotation.</title>
        <authorList>
            <consortium name="The Broad Institute Genomics Platform"/>
            <consortium name="The Broad Institute Genome Sequencing Center for Infectious Disease"/>
            <person name="Wu L."/>
            <person name="Ma J."/>
        </authorList>
    </citation>
    <scope>NUCLEOTIDE SEQUENCE [LARGE SCALE GENOMIC DNA]</scope>
    <source>
        <strain evidence="2">KCTC 42456</strain>
    </source>
</reference>
<comment type="caution">
    <text evidence="1">The sequence shown here is derived from an EMBL/GenBank/DDBJ whole genome shotgun (WGS) entry which is preliminary data.</text>
</comment>
<dbReference type="Proteomes" id="UP001597546">
    <property type="component" value="Unassembled WGS sequence"/>
</dbReference>
<dbReference type="Pfam" id="PF20391">
    <property type="entry name" value="DUF6686"/>
    <property type="match status" value="1"/>
</dbReference>
<dbReference type="EMBL" id="JBHULV010000022">
    <property type="protein sequence ID" value="MFD2731447.1"/>
    <property type="molecule type" value="Genomic_DNA"/>
</dbReference>
<gene>
    <name evidence="1" type="ORF">ACFSSE_06990</name>
</gene>
<dbReference type="InterPro" id="IPR046508">
    <property type="entry name" value="DUF6686"/>
</dbReference>
<sequence>MCQKITLSRKGAAHISYCAQCKFIYIWHNNLMLIFSLPQFKSFKKYTESPNFNEDFYSFPDGENRLILRTPNSDICFSFTEDEWTNFYAAMEEAEYMQGVYQLIY</sequence>
<evidence type="ECO:0000313" key="2">
    <source>
        <dbReference type="Proteomes" id="UP001597546"/>
    </source>
</evidence>
<name>A0ABW5TR34_9SPHI</name>
<proteinExistence type="predicted"/>
<dbReference type="RefSeq" id="WP_379043004.1">
    <property type="nucleotide sequence ID" value="NZ_JBHSKW010000027.1"/>
</dbReference>
<evidence type="ECO:0000313" key="1">
    <source>
        <dbReference type="EMBL" id="MFD2731447.1"/>
    </source>
</evidence>
<keyword evidence="2" id="KW-1185">Reference proteome</keyword>